<gene>
    <name evidence="2" type="ORF">L211DRAFT_793328</name>
</gene>
<dbReference type="PANTHER" id="PTHR35870">
    <property type="entry name" value="PROTEIN, PUTATIVE (AFU_ORTHOLOGUE AFUA_5G03330)-RELATED"/>
    <property type="match status" value="1"/>
</dbReference>
<reference evidence="2 3" key="1">
    <citation type="journal article" date="2018" name="Nat. Ecol. Evol.">
        <title>Pezizomycetes genomes reveal the molecular basis of ectomycorrhizal truffle lifestyle.</title>
        <authorList>
            <person name="Murat C."/>
            <person name="Payen T."/>
            <person name="Noel B."/>
            <person name="Kuo A."/>
            <person name="Morin E."/>
            <person name="Chen J."/>
            <person name="Kohler A."/>
            <person name="Krizsan K."/>
            <person name="Balestrini R."/>
            <person name="Da Silva C."/>
            <person name="Montanini B."/>
            <person name="Hainaut M."/>
            <person name="Levati E."/>
            <person name="Barry K.W."/>
            <person name="Belfiori B."/>
            <person name="Cichocki N."/>
            <person name="Clum A."/>
            <person name="Dockter R.B."/>
            <person name="Fauchery L."/>
            <person name="Guy J."/>
            <person name="Iotti M."/>
            <person name="Le Tacon F."/>
            <person name="Lindquist E.A."/>
            <person name="Lipzen A."/>
            <person name="Malagnac F."/>
            <person name="Mello A."/>
            <person name="Molinier V."/>
            <person name="Miyauchi S."/>
            <person name="Poulain J."/>
            <person name="Riccioni C."/>
            <person name="Rubini A."/>
            <person name="Sitrit Y."/>
            <person name="Splivallo R."/>
            <person name="Traeger S."/>
            <person name="Wang M."/>
            <person name="Zifcakova L."/>
            <person name="Wipf D."/>
            <person name="Zambonelli A."/>
            <person name="Paolocci F."/>
            <person name="Nowrousian M."/>
            <person name="Ottonello S."/>
            <person name="Baldrian P."/>
            <person name="Spatafora J.W."/>
            <person name="Henrissat B."/>
            <person name="Nagy L.G."/>
            <person name="Aury J.M."/>
            <person name="Wincker P."/>
            <person name="Grigoriev I.V."/>
            <person name="Bonfante P."/>
            <person name="Martin F.M."/>
        </authorList>
    </citation>
    <scope>NUCLEOTIDE SEQUENCE [LARGE SCALE GENOMIC DNA]</scope>
    <source>
        <strain evidence="2 3">ATCC MYA-4762</strain>
    </source>
</reference>
<dbReference type="GO" id="GO:0016491">
    <property type="term" value="F:oxidoreductase activity"/>
    <property type="evidence" value="ECO:0007669"/>
    <property type="project" value="UniProtKB-KW"/>
</dbReference>
<evidence type="ECO:0000313" key="2">
    <source>
        <dbReference type="EMBL" id="RPB19889.1"/>
    </source>
</evidence>
<dbReference type="InterPro" id="IPR025337">
    <property type="entry name" value="Questin_oxidase-like"/>
</dbReference>
<dbReference type="Pfam" id="PF14027">
    <property type="entry name" value="Questin_oxidase"/>
    <property type="match status" value="1"/>
</dbReference>
<dbReference type="STRING" id="1051890.A0A3N4LEJ5"/>
<organism evidence="2 3">
    <name type="scientific">Terfezia boudieri ATCC MYA-4762</name>
    <dbReference type="NCBI Taxonomy" id="1051890"/>
    <lineage>
        <taxon>Eukaryota</taxon>
        <taxon>Fungi</taxon>
        <taxon>Dikarya</taxon>
        <taxon>Ascomycota</taxon>
        <taxon>Pezizomycotina</taxon>
        <taxon>Pezizomycetes</taxon>
        <taxon>Pezizales</taxon>
        <taxon>Pezizaceae</taxon>
        <taxon>Terfezia</taxon>
    </lineage>
</organism>
<evidence type="ECO:0008006" key="4">
    <source>
        <dbReference type="Google" id="ProtNLM"/>
    </source>
</evidence>
<accession>A0A3N4LEJ5</accession>
<evidence type="ECO:0000256" key="1">
    <source>
        <dbReference type="ARBA" id="ARBA00023002"/>
    </source>
</evidence>
<dbReference type="OrthoDB" id="10004862at2759"/>
<proteinExistence type="predicted"/>
<evidence type="ECO:0000313" key="3">
    <source>
        <dbReference type="Proteomes" id="UP000267821"/>
    </source>
</evidence>
<name>A0A3N4LEJ5_9PEZI</name>
<protein>
    <recommendedName>
        <fullName evidence="4">HypA-like protein</fullName>
    </recommendedName>
</protein>
<dbReference type="Proteomes" id="UP000267821">
    <property type="component" value="Unassembled WGS sequence"/>
</dbReference>
<dbReference type="EMBL" id="ML121582">
    <property type="protein sequence ID" value="RPB19889.1"/>
    <property type="molecule type" value="Genomic_DNA"/>
</dbReference>
<dbReference type="PANTHER" id="PTHR35870:SF1">
    <property type="entry name" value="PROTEIN, PUTATIVE (AFU_ORTHOLOGUE AFUA_5G03330)-RELATED"/>
    <property type="match status" value="1"/>
</dbReference>
<keyword evidence="3" id="KW-1185">Reference proteome</keyword>
<dbReference type="AlphaFoldDB" id="A0A3N4LEJ5"/>
<sequence>MDFPQWSTGDATQTLAESIQDNHEKHHIYFDEDKRHNHSVHYLLALYDFGASSSILKAAYNRELHYQRPPPEVHGNVLQDLSDESKWNEFIGKAEYYSDFLAFFTKEIKELGWKDTVRKWLFRGTPVTERLFVNIHSGLYHTLIHLGYGIEFQIPAVIAEGLAQFATTDLYIGDALLDIEKAAKEADPERKNNKTIYELANEIYDNPAISRAAKWEDGNKFKAVIARAGKELAEIALQWRCKPENLIEKAAEASNGGALLCVSATRPDKATHYDFFLMHCLTSTIFLNVLVGQDWIPTEAKCRMLDWKVWCDLLTYASRGAPKLYPREVQTYVPKVIPRGNPWLDIIDRILVYEDKTIGHGVKVIRALAYGEQICRPYVGKPGFLMADDMWWKAAAILMDYLEEGGKEYIFSVGFEEAWAGIGPKKRYGNTPN</sequence>
<dbReference type="InParanoid" id="A0A3N4LEJ5"/>
<keyword evidence="1" id="KW-0560">Oxidoreductase</keyword>